<dbReference type="RefSeq" id="WP_092371736.1">
    <property type="nucleotide sequence ID" value="NZ_DAINWJ010000096.1"/>
</dbReference>
<gene>
    <name evidence="4" type="ORF">SAMN05216313_1556</name>
</gene>
<dbReference type="Gene3D" id="3.40.50.300">
    <property type="entry name" value="P-loop containing nucleotide triphosphate hydrolases"/>
    <property type="match status" value="2"/>
</dbReference>
<dbReference type="CDD" id="cd03215">
    <property type="entry name" value="ABC_Carb_Monos_II"/>
    <property type="match status" value="1"/>
</dbReference>
<dbReference type="PROSITE" id="PS50893">
    <property type="entry name" value="ABC_TRANSPORTER_2"/>
    <property type="match status" value="2"/>
</dbReference>
<dbReference type="SUPFAM" id="SSF52540">
    <property type="entry name" value="P-loop containing nucleoside triphosphate hydrolases"/>
    <property type="match status" value="2"/>
</dbReference>
<dbReference type="GO" id="GO:0016887">
    <property type="term" value="F:ATP hydrolysis activity"/>
    <property type="evidence" value="ECO:0007669"/>
    <property type="project" value="InterPro"/>
</dbReference>
<dbReference type="InterPro" id="IPR050107">
    <property type="entry name" value="ABC_carbohydrate_import_ATPase"/>
</dbReference>
<proteinExistence type="predicted"/>
<dbReference type="GO" id="GO:0005524">
    <property type="term" value="F:ATP binding"/>
    <property type="evidence" value="ECO:0007669"/>
    <property type="project" value="UniProtKB-KW"/>
</dbReference>
<evidence type="ECO:0000256" key="2">
    <source>
        <dbReference type="ARBA" id="ARBA00022840"/>
    </source>
</evidence>
<keyword evidence="2 4" id="KW-0067">ATP-binding</keyword>
<protein>
    <submittedName>
        <fullName evidence="4">Ribose transport system ATP-binding protein</fullName>
    </submittedName>
</protein>
<name>A0A1I0K8V2_9FIRM</name>
<feature type="domain" description="ABC transporter" evidence="3">
    <location>
        <begin position="253"/>
        <end position="493"/>
    </location>
</feature>
<accession>A0A1I0K8V2</accession>
<evidence type="ECO:0000313" key="5">
    <source>
        <dbReference type="Proteomes" id="UP000198508"/>
    </source>
</evidence>
<feature type="domain" description="ABC transporter" evidence="3">
    <location>
        <begin position="11"/>
        <end position="242"/>
    </location>
</feature>
<dbReference type="GeneID" id="93281397"/>
<evidence type="ECO:0000256" key="1">
    <source>
        <dbReference type="ARBA" id="ARBA00022741"/>
    </source>
</evidence>
<organism evidence="4 5">
    <name type="scientific">Enterocloster lavalensis</name>
    <dbReference type="NCBI Taxonomy" id="460384"/>
    <lineage>
        <taxon>Bacteria</taxon>
        <taxon>Bacillati</taxon>
        <taxon>Bacillota</taxon>
        <taxon>Clostridia</taxon>
        <taxon>Lachnospirales</taxon>
        <taxon>Lachnospiraceae</taxon>
        <taxon>Enterocloster</taxon>
    </lineage>
</organism>
<sequence>MIERIMGMPGLEISDLYMGTPNCGGLNGLSLCAAPGTIHFLTDEHAEELHTLFSLIEGELTPDRGIIRFNGSPALHAACFSGHAPETLFPEFSLAENIFFNQTGSESRRSALRLDRLQLNYRCRCLLESFSLDWEPQGKLLHMGLAQQQLVALLRIYVTQKPLVLLDEPSALFTDVEQAVAYRIIRRMRDEGRCLLISSSKMQEILAYGDVLSIIDRGTLVRTVPLRGEITEEELLSLLSGTCCRDRYPRSRSSLGKVAFSVSGLAACGVLQDISFHLREGEILGVTGLAGSGRSMLCRSLFGMEDCRMDSLTIHGRTARINDPAAAIALGLAYLPEERMDGAIFENMTVRDNLSLSSLQRFKHTPVSLDPVYEQYLTDSYLKKLSISPSQGNHAASGLSQGASQKLILSRFMMSGARIYIIDEPTGGMDVPSKIDFYNMLADLRNKGCSILLVSSDMEELLGMCDRILVISGGRISLECKAADATKELLLQAASR</sequence>
<keyword evidence="1" id="KW-0547">Nucleotide-binding</keyword>
<keyword evidence="5" id="KW-1185">Reference proteome</keyword>
<evidence type="ECO:0000313" key="4">
    <source>
        <dbReference type="EMBL" id="SEU20552.1"/>
    </source>
</evidence>
<dbReference type="Pfam" id="PF00005">
    <property type="entry name" value="ABC_tran"/>
    <property type="match status" value="2"/>
</dbReference>
<dbReference type="STRING" id="460384.SAMN05216313_1556"/>
<dbReference type="PANTHER" id="PTHR43790">
    <property type="entry name" value="CARBOHYDRATE TRANSPORT ATP-BINDING PROTEIN MG119-RELATED"/>
    <property type="match status" value="1"/>
</dbReference>
<reference evidence="5" key="1">
    <citation type="submission" date="2016-10" db="EMBL/GenBank/DDBJ databases">
        <authorList>
            <person name="Varghese N."/>
            <person name="Submissions S."/>
        </authorList>
    </citation>
    <scope>NUCLEOTIDE SEQUENCE [LARGE SCALE GENOMIC DNA]</scope>
    <source>
        <strain evidence="5">NLAE-zl-G277</strain>
    </source>
</reference>
<dbReference type="InterPro" id="IPR003439">
    <property type="entry name" value="ABC_transporter-like_ATP-bd"/>
</dbReference>
<dbReference type="InterPro" id="IPR027417">
    <property type="entry name" value="P-loop_NTPase"/>
</dbReference>
<dbReference type="EMBL" id="FOIM01000055">
    <property type="protein sequence ID" value="SEU20552.1"/>
    <property type="molecule type" value="Genomic_DNA"/>
</dbReference>
<dbReference type="AlphaFoldDB" id="A0A1I0K8V2"/>
<dbReference type="Proteomes" id="UP000198508">
    <property type="component" value="Unassembled WGS sequence"/>
</dbReference>
<dbReference type="PANTHER" id="PTHR43790:SF2">
    <property type="entry name" value="AUTOINDUCER 2 IMPORT ATP-BINDING PROTEIN LSRA"/>
    <property type="match status" value="1"/>
</dbReference>
<evidence type="ECO:0000259" key="3">
    <source>
        <dbReference type="PROSITE" id="PS50893"/>
    </source>
</evidence>